<dbReference type="PROSITE" id="PS51379">
    <property type="entry name" value="4FE4S_FER_2"/>
    <property type="match status" value="2"/>
</dbReference>
<evidence type="ECO:0000256" key="4">
    <source>
        <dbReference type="ARBA" id="ARBA00023014"/>
    </source>
</evidence>
<sequence>MKFWRLPLDAEAHTIPHGKVNIIWNRCKGCGFCIEFCPNSCLKESKHFNAKGYHPPEVVLQAEDCVECGLCSLICPEFAIFTELKEAKEITEEDIQKVTIRYSRKDKRYQKR</sequence>
<protein>
    <submittedName>
        <fullName evidence="6">4Fe-4S binding protein</fullName>
    </submittedName>
</protein>
<keyword evidence="2" id="KW-0479">Metal-binding</keyword>
<evidence type="ECO:0000313" key="6">
    <source>
        <dbReference type="EMBL" id="MBI5248260.1"/>
    </source>
</evidence>
<evidence type="ECO:0000256" key="3">
    <source>
        <dbReference type="ARBA" id="ARBA00023004"/>
    </source>
</evidence>
<gene>
    <name evidence="6" type="ORF">HY912_02085</name>
</gene>
<feature type="domain" description="4Fe-4S ferredoxin-type" evidence="5">
    <location>
        <begin position="18"/>
        <end position="47"/>
    </location>
</feature>
<dbReference type="PANTHER" id="PTHR43687">
    <property type="entry name" value="ADENYLYLSULFATE REDUCTASE, BETA SUBUNIT"/>
    <property type="match status" value="1"/>
</dbReference>
<dbReference type="PANTHER" id="PTHR43687:SF4">
    <property type="entry name" value="BLR5484 PROTEIN"/>
    <property type="match status" value="1"/>
</dbReference>
<keyword evidence="3" id="KW-0408">Iron</keyword>
<dbReference type="InterPro" id="IPR017896">
    <property type="entry name" value="4Fe4S_Fe-S-bd"/>
</dbReference>
<dbReference type="Proteomes" id="UP000807825">
    <property type="component" value="Unassembled WGS sequence"/>
</dbReference>
<dbReference type="PROSITE" id="PS00198">
    <property type="entry name" value="4FE4S_FER_1"/>
    <property type="match status" value="2"/>
</dbReference>
<dbReference type="GO" id="GO:0046872">
    <property type="term" value="F:metal ion binding"/>
    <property type="evidence" value="ECO:0007669"/>
    <property type="project" value="UniProtKB-KW"/>
</dbReference>
<proteinExistence type="predicted"/>
<dbReference type="Gene3D" id="3.30.70.3270">
    <property type="match status" value="2"/>
</dbReference>
<keyword evidence="1" id="KW-0004">4Fe-4S</keyword>
<evidence type="ECO:0000259" key="5">
    <source>
        <dbReference type="PROSITE" id="PS51379"/>
    </source>
</evidence>
<name>A0A9D6V055_9BACT</name>
<dbReference type="InterPro" id="IPR050572">
    <property type="entry name" value="Fe-S_Ferredoxin"/>
</dbReference>
<dbReference type="InterPro" id="IPR017900">
    <property type="entry name" value="4Fe4S_Fe_S_CS"/>
</dbReference>
<keyword evidence="4" id="KW-0411">Iron-sulfur</keyword>
<dbReference type="GO" id="GO:0051539">
    <property type="term" value="F:4 iron, 4 sulfur cluster binding"/>
    <property type="evidence" value="ECO:0007669"/>
    <property type="project" value="UniProtKB-KW"/>
</dbReference>
<dbReference type="SUPFAM" id="SSF54862">
    <property type="entry name" value="4Fe-4S ferredoxins"/>
    <property type="match status" value="1"/>
</dbReference>
<dbReference type="Pfam" id="PF12838">
    <property type="entry name" value="Fer4_7"/>
    <property type="match status" value="1"/>
</dbReference>
<reference evidence="6" key="1">
    <citation type="submission" date="2020-07" db="EMBL/GenBank/DDBJ databases">
        <title>Huge and variable diversity of episymbiotic CPR bacteria and DPANN archaea in groundwater ecosystems.</title>
        <authorList>
            <person name="He C.Y."/>
            <person name="Keren R."/>
            <person name="Whittaker M."/>
            <person name="Farag I.F."/>
            <person name="Doudna J."/>
            <person name="Cate J.H.D."/>
            <person name="Banfield J.F."/>
        </authorList>
    </citation>
    <scope>NUCLEOTIDE SEQUENCE</scope>
    <source>
        <strain evidence="6">NC_groundwater_1664_Pr3_B-0.1um_52_9</strain>
    </source>
</reference>
<organism evidence="6 7">
    <name type="scientific">Desulfomonile tiedjei</name>
    <dbReference type="NCBI Taxonomy" id="2358"/>
    <lineage>
        <taxon>Bacteria</taxon>
        <taxon>Pseudomonadati</taxon>
        <taxon>Thermodesulfobacteriota</taxon>
        <taxon>Desulfomonilia</taxon>
        <taxon>Desulfomonilales</taxon>
        <taxon>Desulfomonilaceae</taxon>
        <taxon>Desulfomonile</taxon>
    </lineage>
</organism>
<comment type="caution">
    <text evidence="6">The sequence shown here is derived from an EMBL/GenBank/DDBJ whole genome shotgun (WGS) entry which is preliminary data.</text>
</comment>
<evidence type="ECO:0000256" key="2">
    <source>
        <dbReference type="ARBA" id="ARBA00022723"/>
    </source>
</evidence>
<evidence type="ECO:0000313" key="7">
    <source>
        <dbReference type="Proteomes" id="UP000807825"/>
    </source>
</evidence>
<dbReference type="AlphaFoldDB" id="A0A9D6V055"/>
<evidence type="ECO:0000256" key="1">
    <source>
        <dbReference type="ARBA" id="ARBA00022485"/>
    </source>
</evidence>
<accession>A0A9D6V055</accession>
<feature type="domain" description="4Fe-4S ferredoxin-type" evidence="5">
    <location>
        <begin position="56"/>
        <end position="85"/>
    </location>
</feature>
<dbReference type="EMBL" id="JACRDE010000056">
    <property type="protein sequence ID" value="MBI5248260.1"/>
    <property type="molecule type" value="Genomic_DNA"/>
</dbReference>